<dbReference type="AlphaFoldDB" id="A0A2P4UDC7"/>
<accession>A0A2P4UDC7</accession>
<dbReference type="SMART" id="SM00421">
    <property type="entry name" value="HTH_LUXR"/>
    <property type="match status" value="1"/>
</dbReference>
<keyword evidence="4" id="KW-1185">Reference proteome</keyword>
<dbReference type="PRINTS" id="PR00364">
    <property type="entry name" value="DISEASERSIST"/>
</dbReference>
<dbReference type="PROSITE" id="PS50043">
    <property type="entry name" value="HTH_LUXR_2"/>
    <property type="match status" value="1"/>
</dbReference>
<dbReference type="Gene3D" id="1.25.40.10">
    <property type="entry name" value="Tetratricopeptide repeat domain"/>
    <property type="match status" value="1"/>
</dbReference>
<dbReference type="SUPFAM" id="SSF48452">
    <property type="entry name" value="TPR-like"/>
    <property type="match status" value="1"/>
</dbReference>
<dbReference type="Pfam" id="PF13401">
    <property type="entry name" value="AAA_22"/>
    <property type="match status" value="1"/>
</dbReference>
<feature type="region of interest" description="Disordered" evidence="1">
    <location>
        <begin position="1"/>
        <end position="35"/>
    </location>
</feature>
<dbReference type="SUPFAM" id="SSF52540">
    <property type="entry name" value="P-loop containing nucleoside triphosphate hydrolases"/>
    <property type="match status" value="1"/>
</dbReference>
<protein>
    <submittedName>
        <fullName evidence="3">Putative HTH-type transcriptional regulator</fullName>
    </submittedName>
</protein>
<dbReference type="InterPro" id="IPR000792">
    <property type="entry name" value="Tscrpt_reg_LuxR_C"/>
</dbReference>
<dbReference type="Pfam" id="PF00196">
    <property type="entry name" value="GerE"/>
    <property type="match status" value="1"/>
</dbReference>
<dbReference type="EMBL" id="MTBP01000004">
    <property type="protein sequence ID" value="POM23026.1"/>
    <property type="molecule type" value="Genomic_DNA"/>
</dbReference>
<proteinExistence type="predicted"/>
<organism evidence="3 4">
    <name type="scientific">Actinomadura rubteroloni</name>
    <dbReference type="NCBI Taxonomy" id="1926885"/>
    <lineage>
        <taxon>Bacteria</taxon>
        <taxon>Bacillati</taxon>
        <taxon>Actinomycetota</taxon>
        <taxon>Actinomycetes</taxon>
        <taxon>Streptosporangiales</taxon>
        <taxon>Thermomonosporaceae</taxon>
        <taxon>Actinomadura</taxon>
    </lineage>
</organism>
<dbReference type="InterPro" id="IPR027417">
    <property type="entry name" value="P-loop_NTPase"/>
</dbReference>
<dbReference type="SUPFAM" id="SSF46894">
    <property type="entry name" value="C-terminal effector domain of the bipartite response regulators"/>
    <property type="match status" value="1"/>
</dbReference>
<evidence type="ECO:0000256" key="1">
    <source>
        <dbReference type="SAM" id="MobiDB-lite"/>
    </source>
</evidence>
<reference evidence="3 4" key="1">
    <citation type="journal article" date="2017" name="Chemistry">
        <title>Isolation, Biosynthesis and Chemical Modifications of Rubterolones A-F: Rare Tropolone Alkaloids from Actinomadura sp. 5-2.</title>
        <authorList>
            <person name="Guo H."/>
            <person name="Benndorf R."/>
            <person name="Leichnitz D."/>
            <person name="Klassen J.L."/>
            <person name="Vollmers J."/>
            <person name="Gorls H."/>
            <person name="Steinacker M."/>
            <person name="Weigel C."/>
            <person name="Dahse H.M."/>
            <person name="Kaster A.K."/>
            <person name="de Beer Z.W."/>
            <person name="Poulsen M."/>
            <person name="Beemelmanns C."/>
        </authorList>
    </citation>
    <scope>NUCLEOTIDE SEQUENCE [LARGE SCALE GENOMIC DNA]</scope>
    <source>
        <strain evidence="3 4">5-2</strain>
    </source>
</reference>
<dbReference type="Gene3D" id="1.10.10.10">
    <property type="entry name" value="Winged helix-like DNA-binding domain superfamily/Winged helix DNA-binding domain"/>
    <property type="match status" value="1"/>
</dbReference>
<comment type="caution">
    <text evidence="3">The sequence shown here is derived from an EMBL/GenBank/DDBJ whole genome shotgun (WGS) entry which is preliminary data.</text>
</comment>
<evidence type="ECO:0000313" key="4">
    <source>
        <dbReference type="Proteomes" id="UP000242367"/>
    </source>
</evidence>
<dbReference type="PANTHER" id="PTHR47691">
    <property type="entry name" value="REGULATOR-RELATED"/>
    <property type="match status" value="1"/>
</dbReference>
<dbReference type="InterPro" id="IPR036388">
    <property type="entry name" value="WH-like_DNA-bd_sf"/>
</dbReference>
<dbReference type="PANTHER" id="PTHR47691:SF3">
    <property type="entry name" value="HTH-TYPE TRANSCRIPTIONAL REGULATOR RV0890C-RELATED"/>
    <property type="match status" value="1"/>
</dbReference>
<dbReference type="GO" id="GO:0016887">
    <property type="term" value="F:ATP hydrolysis activity"/>
    <property type="evidence" value="ECO:0007669"/>
    <property type="project" value="InterPro"/>
</dbReference>
<dbReference type="Gene3D" id="3.40.50.300">
    <property type="entry name" value="P-loop containing nucleotide triphosphate hydrolases"/>
    <property type="match status" value="1"/>
</dbReference>
<dbReference type="GO" id="GO:0003677">
    <property type="term" value="F:DNA binding"/>
    <property type="evidence" value="ECO:0007669"/>
    <property type="project" value="InterPro"/>
</dbReference>
<feature type="domain" description="HTH luxR-type" evidence="2">
    <location>
        <begin position="721"/>
        <end position="786"/>
    </location>
</feature>
<sequence>MSEPIAPQVRADRRPGFPPAFPGAAETGGGRRGQLPAELTSYVGRRREQAELRELLHHARLVTLTGPAGVGKSRLAARAAGQLGQGCADGAVFVGLAELSDPDRVPDLVAGSLGLRNLGGGSICDVVLHHLRDRQTFIVLDNCEHLLPDCTEFIGTLLERCGRAVVLATSRQSLGMVGERILQVAPLPVPAADGGRPEELEQYDGVRLFVDRATAVCSSFQVTRENCADVARLCRSLDGLPLALELAAARVRVLSPGQIADRLTNRLGLLTKGPRSAAERHRTLRAAVEWSYDLCSPAEQLMWQRLSVFADGFDLEAAEHVCADARTPESAVIDLVDGLLDKSILASAGQKPGVRYRMLATLQEYGRERLAGSGDLARVARAHRDWFAALATAADERWVSRAQSEWAARLYRDLANLRTALEWSIGTPGEAGAAMRMMRRLGDFWAMQGFNAEGRTWLNRAVAAAPADHPDRAWALATNASFTFWMTDLTGALKLLDEADALNGGADELLTGYIAGLRGLAHRRDPRRSAVFAQEAVDIFREHGEARGEMHPLFALAIARAYLGDLAGARAALRRMTALSEAAGDVLFRNMARFAVVAVEVTGGDVDVASRTAREALAASASTRFHCLDLAYCLEALAWTESRRGEHHRAATLFGASAERWKDLGIEPEQVSARAHQMFSAATEDSLGAEGFAAGFATGGRMSDDEAVAYGLETTGAATPRAVSYDPLSERQWEIAQLVAEGLTNRDIAAKLFISPRTAEGHVQRILTRLGLGKRTQIAVWVTRCRNSGV</sequence>
<gene>
    <name evidence="3" type="ORF">BTM25_52320</name>
</gene>
<dbReference type="InterPro" id="IPR011990">
    <property type="entry name" value="TPR-like_helical_dom_sf"/>
</dbReference>
<name>A0A2P4UDC7_9ACTN</name>
<dbReference type="InterPro" id="IPR016032">
    <property type="entry name" value="Sig_transdc_resp-reg_C-effctor"/>
</dbReference>
<dbReference type="CDD" id="cd06170">
    <property type="entry name" value="LuxR_C_like"/>
    <property type="match status" value="1"/>
</dbReference>
<evidence type="ECO:0000259" key="2">
    <source>
        <dbReference type="PROSITE" id="PS50043"/>
    </source>
</evidence>
<dbReference type="GO" id="GO:0006355">
    <property type="term" value="P:regulation of DNA-templated transcription"/>
    <property type="evidence" value="ECO:0007669"/>
    <property type="project" value="InterPro"/>
</dbReference>
<dbReference type="RefSeq" id="WP_146059156.1">
    <property type="nucleotide sequence ID" value="NZ_MTBP01000004.1"/>
</dbReference>
<evidence type="ECO:0000313" key="3">
    <source>
        <dbReference type="EMBL" id="POM23026.1"/>
    </source>
</evidence>
<dbReference type="Proteomes" id="UP000242367">
    <property type="component" value="Unassembled WGS sequence"/>
</dbReference>
<dbReference type="PRINTS" id="PR00038">
    <property type="entry name" value="HTHLUXR"/>
</dbReference>
<dbReference type="InterPro" id="IPR049945">
    <property type="entry name" value="AAA_22"/>
</dbReference>